<dbReference type="InterPro" id="IPR036249">
    <property type="entry name" value="Thioredoxin-like_sf"/>
</dbReference>
<evidence type="ECO:0000256" key="2">
    <source>
        <dbReference type="ARBA" id="ARBA00022475"/>
    </source>
</evidence>
<keyword evidence="8" id="KW-0732">Signal</keyword>
<dbReference type="GO" id="GO:0017004">
    <property type="term" value="P:cytochrome complex assembly"/>
    <property type="evidence" value="ECO:0007669"/>
    <property type="project" value="UniProtKB-KW"/>
</dbReference>
<comment type="subcellular location">
    <subcellularLocation>
        <location evidence="1">Cell membrane</location>
        <topology evidence="1">Multi-pass membrane protein</topology>
    </subcellularLocation>
</comment>
<organism evidence="10 11">
    <name type="scientific">Arachidicoccus rhizosphaerae</name>
    <dbReference type="NCBI Taxonomy" id="551991"/>
    <lineage>
        <taxon>Bacteria</taxon>
        <taxon>Pseudomonadati</taxon>
        <taxon>Bacteroidota</taxon>
        <taxon>Chitinophagia</taxon>
        <taxon>Chitinophagales</taxon>
        <taxon>Chitinophagaceae</taxon>
        <taxon>Arachidicoccus</taxon>
    </lineage>
</organism>
<dbReference type="PROSITE" id="PS51352">
    <property type="entry name" value="THIOREDOXIN_2"/>
    <property type="match status" value="1"/>
</dbReference>
<dbReference type="InterPro" id="IPR003834">
    <property type="entry name" value="Cyt_c_assmbl_TM_dom"/>
</dbReference>
<feature type="domain" description="Thioredoxin" evidence="9">
    <location>
        <begin position="484"/>
        <end position="677"/>
    </location>
</feature>
<feature type="transmembrane region" description="Helical" evidence="7">
    <location>
        <begin position="309"/>
        <end position="331"/>
    </location>
</feature>
<keyword evidence="11" id="KW-1185">Reference proteome</keyword>
<dbReference type="SUPFAM" id="SSF52833">
    <property type="entry name" value="Thioredoxin-like"/>
    <property type="match status" value="1"/>
</dbReference>
<evidence type="ECO:0000256" key="3">
    <source>
        <dbReference type="ARBA" id="ARBA00022692"/>
    </source>
</evidence>
<evidence type="ECO:0000256" key="1">
    <source>
        <dbReference type="ARBA" id="ARBA00004651"/>
    </source>
</evidence>
<feature type="transmembrane region" description="Helical" evidence="7">
    <location>
        <begin position="420"/>
        <end position="438"/>
    </location>
</feature>
<dbReference type="STRING" id="551991.SAMN05192529_105120"/>
<evidence type="ECO:0000256" key="7">
    <source>
        <dbReference type="SAM" id="Phobius"/>
    </source>
</evidence>
<feature type="transmembrane region" description="Helical" evidence="7">
    <location>
        <begin position="191"/>
        <end position="212"/>
    </location>
</feature>
<evidence type="ECO:0000313" key="11">
    <source>
        <dbReference type="Proteomes" id="UP000199041"/>
    </source>
</evidence>
<dbReference type="Pfam" id="PF02683">
    <property type="entry name" value="DsbD_TM"/>
    <property type="match status" value="1"/>
</dbReference>
<dbReference type="Proteomes" id="UP000199041">
    <property type="component" value="Unassembled WGS sequence"/>
</dbReference>
<feature type="transmembrane region" description="Helical" evidence="7">
    <location>
        <begin position="233"/>
        <end position="255"/>
    </location>
</feature>
<dbReference type="Gene3D" id="3.40.30.10">
    <property type="entry name" value="Glutaredoxin"/>
    <property type="match status" value="1"/>
</dbReference>
<reference evidence="10 11" key="1">
    <citation type="submission" date="2016-10" db="EMBL/GenBank/DDBJ databases">
        <authorList>
            <person name="de Groot N.N."/>
        </authorList>
    </citation>
    <scope>NUCLEOTIDE SEQUENCE [LARGE SCALE GENOMIC DNA]</scope>
    <source>
        <strain evidence="10 11">Vu-144</strain>
    </source>
</reference>
<feature type="transmembrane region" description="Helical" evidence="7">
    <location>
        <begin position="267"/>
        <end position="288"/>
    </location>
</feature>
<proteinExistence type="predicted"/>
<dbReference type="Pfam" id="PF13899">
    <property type="entry name" value="Thioredoxin_7"/>
    <property type="match status" value="1"/>
</dbReference>
<protein>
    <submittedName>
        <fullName evidence="10">Thiol:disulfide interchange protein DsbD</fullName>
    </submittedName>
</protein>
<sequence length="683" mass="74162">MRTYILFFLLLLSVGLSGAVLAQNSGQQPVAFSTSVLRNSDSTAILQIKAVISKGNMLMSTRKFSTEDAFISTLTLDSSLKAFLNTADTVTEKGNLQSVDAPDLGSTLHYYTDSAVFELPLHIASTQEATFTGNFTWLAKNKDEFPSGEYAFVAPLKKGGAIQKANQGTQQPQVAAAASSDINPEGSLLKIFWVGLIAGLIAVFTPCVFPLIPVTVSFFLKRSSSKSEGIRNALIYSVSIILIYTVPTFILTKVFGDDIMYTIATSAIANLLFFAIFVIFAISFFGGFELTLPSSWATKADKKASGGGMIGIFFMALTLVIVSFSCTGPFVGSLLAQVSTASSAHAGSAAVIGMLGLSAGLAIPFSLFAFFPTLLHVLPKSGGWLNSVKVVFGFIELALAMKFLSMVDQIYGWHLLDREIFLAIWIVLSLLTGFYLLGKLKFSHDSELKFISIPRLFFAIIFLTFGMYLIPGMWGAPLKAMSGLLPPVTTQDFDLNALQYKIDGASTSAGASGSSDTAHFNSARPAAPKLYTDKLHVPFGLSAYYDLNEGLAAAKILHKPVMLDFTGHSCTNCRKMENEVWSDPKVLSRIKNDFVLVSLFVDEPSSLPVDQQYTDKNGKYISTVGDKNKDYEISTFGVLVQPLYMFLDENGKPLSMEHYGYDANIDKFIKHLDEMKAAFAAGK</sequence>
<dbReference type="AlphaFoldDB" id="A0A1H3XEL0"/>
<dbReference type="PANTHER" id="PTHR32234:SF0">
    <property type="entry name" value="THIOL:DISULFIDE INTERCHANGE PROTEIN DSBD"/>
    <property type="match status" value="1"/>
</dbReference>
<evidence type="ECO:0000256" key="5">
    <source>
        <dbReference type="ARBA" id="ARBA00022989"/>
    </source>
</evidence>
<keyword evidence="3 7" id="KW-0812">Transmembrane</keyword>
<feature type="transmembrane region" description="Helical" evidence="7">
    <location>
        <begin position="351"/>
        <end position="378"/>
    </location>
</feature>
<evidence type="ECO:0000313" key="10">
    <source>
        <dbReference type="EMBL" id="SDZ97786.1"/>
    </source>
</evidence>
<gene>
    <name evidence="10" type="ORF">SAMN05192529_105120</name>
</gene>
<dbReference type="OrthoDB" id="9811036at2"/>
<dbReference type="RefSeq" id="WP_091395170.1">
    <property type="nucleotide sequence ID" value="NZ_FNQY01000005.1"/>
</dbReference>
<evidence type="ECO:0000256" key="4">
    <source>
        <dbReference type="ARBA" id="ARBA00022748"/>
    </source>
</evidence>
<accession>A0A1H3XEL0</accession>
<feature type="signal peptide" evidence="8">
    <location>
        <begin position="1"/>
        <end position="22"/>
    </location>
</feature>
<dbReference type="PANTHER" id="PTHR32234">
    <property type="entry name" value="THIOL:DISULFIDE INTERCHANGE PROTEIN DSBD"/>
    <property type="match status" value="1"/>
</dbReference>
<dbReference type="InterPro" id="IPR013766">
    <property type="entry name" value="Thioredoxin_domain"/>
</dbReference>
<keyword evidence="5 7" id="KW-1133">Transmembrane helix</keyword>
<dbReference type="GO" id="GO:0005886">
    <property type="term" value="C:plasma membrane"/>
    <property type="evidence" value="ECO:0007669"/>
    <property type="project" value="UniProtKB-SubCell"/>
</dbReference>
<dbReference type="EMBL" id="FNQY01000005">
    <property type="protein sequence ID" value="SDZ97786.1"/>
    <property type="molecule type" value="Genomic_DNA"/>
</dbReference>
<feature type="transmembrane region" description="Helical" evidence="7">
    <location>
        <begin position="450"/>
        <end position="470"/>
    </location>
</feature>
<feature type="transmembrane region" description="Helical" evidence="7">
    <location>
        <begin position="390"/>
        <end position="414"/>
    </location>
</feature>
<evidence type="ECO:0000256" key="8">
    <source>
        <dbReference type="SAM" id="SignalP"/>
    </source>
</evidence>
<dbReference type="GO" id="GO:0045454">
    <property type="term" value="P:cell redox homeostasis"/>
    <property type="evidence" value="ECO:0007669"/>
    <property type="project" value="TreeGrafter"/>
</dbReference>
<name>A0A1H3XEL0_9BACT</name>
<dbReference type="GO" id="GO:0015035">
    <property type="term" value="F:protein-disulfide reductase activity"/>
    <property type="evidence" value="ECO:0007669"/>
    <property type="project" value="TreeGrafter"/>
</dbReference>
<feature type="chain" id="PRO_5011462101" evidence="8">
    <location>
        <begin position="23"/>
        <end position="683"/>
    </location>
</feature>
<keyword evidence="4" id="KW-0201">Cytochrome c-type biogenesis</keyword>
<evidence type="ECO:0000256" key="6">
    <source>
        <dbReference type="ARBA" id="ARBA00023136"/>
    </source>
</evidence>
<keyword evidence="2" id="KW-1003">Cell membrane</keyword>
<evidence type="ECO:0000259" key="9">
    <source>
        <dbReference type="PROSITE" id="PS51352"/>
    </source>
</evidence>
<keyword evidence="6 7" id="KW-0472">Membrane</keyword>